<dbReference type="PANTHER" id="PTHR32009">
    <property type="entry name" value="TMV RESISTANCE PROTEIN N-LIKE"/>
    <property type="match status" value="1"/>
</dbReference>
<evidence type="ECO:0000256" key="1">
    <source>
        <dbReference type="ARBA" id="ARBA00023027"/>
    </source>
</evidence>
<dbReference type="Proteomes" id="UP000823749">
    <property type="component" value="Chromosome 5"/>
</dbReference>
<name>A0AAV6K7U8_9ERIC</name>
<dbReference type="Gene3D" id="3.40.50.10140">
    <property type="entry name" value="Toll/interleukin-1 receptor homology (TIR) domain"/>
    <property type="match status" value="1"/>
</dbReference>
<comment type="caution">
    <text evidence="3">The sequence shown here is derived from an EMBL/GenBank/DDBJ whole genome shotgun (WGS) entry which is preliminary data.</text>
</comment>
<dbReference type="Pfam" id="PF01582">
    <property type="entry name" value="TIR"/>
    <property type="match status" value="1"/>
</dbReference>
<dbReference type="PANTHER" id="PTHR32009:SF139">
    <property type="entry name" value="TOLL-INTERLEUKIN-RESISTANCE (TIR) DOMAIN FAMILY PROTEIN"/>
    <property type="match status" value="1"/>
</dbReference>
<accession>A0AAV6K7U8</accession>
<evidence type="ECO:0000313" key="4">
    <source>
        <dbReference type="Proteomes" id="UP000823749"/>
    </source>
</evidence>
<dbReference type="AlphaFoldDB" id="A0AAV6K7U8"/>
<gene>
    <name evidence="3" type="ORF">RHGRI_013953</name>
</gene>
<evidence type="ECO:0000313" key="3">
    <source>
        <dbReference type="EMBL" id="KAG5548439.1"/>
    </source>
</evidence>
<dbReference type="PROSITE" id="PS50104">
    <property type="entry name" value="TIR"/>
    <property type="match status" value="1"/>
</dbReference>
<dbReference type="FunFam" id="3.40.50.10140:FF:000007">
    <property type="entry name" value="Disease resistance protein (TIR-NBS-LRR class)"/>
    <property type="match status" value="1"/>
</dbReference>
<sequence>MAPQYKYDVFLSFSGFDTRNNFTSHLLAALEQHGIHTFIDDRKLNKGECIRNELLKAIEESRISLVVLSKSYATSSWCLDELVKIMECRKALQQIVLPIFYYVEPSDVRVQKGSVAEAFSKHEECFREGSDGRVEKWREALTEVANLSGWDVPKVANGYFPPPL</sequence>
<dbReference type="SMART" id="SM00255">
    <property type="entry name" value="TIR"/>
    <property type="match status" value="1"/>
</dbReference>
<keyword evidence="4" id="KW-1185">Reference proteome</keyword>
<keyword evidence="1" id="KW-0520">NAD</keyword>
<feature type="domain" description="TIR" evidence="2">
    <location>
        <begin position="5"/>
        <end position="164"/>
    </location>
</feature>
<dbReference type="InterPro" id="IPR035897">
    <property type="entry name" value="Toll_tir_struct_dom_sf"/>
</dbReference>
<dbReference type="GO" id="GO:0007165">
    <property type="term" value="P:signal transduction"/>
    <property type="evidence" value="ECO:0007669"/>
    <property type="project" value="InterPro"/>
</dbReference>
<proteinExistence type="predicted"/>
<organism evidence="3 4">
    <name type="scientific">Rhododendron griersonianum</name>
    <dbReference type="NCBI Taxonomy" id="479676"/>
    <lineage>
        <taxon>Eukaryota</taxon>
        <taxon>Viridiplantae</taxon>
        <taxon>Streptophyta</taxon>
        <taxon>Embryophyta</taxon>
        <taxon>Tracheophyta</taxon>
        <taxon>Spermatophyta</taxon>
        <taxon>Magnoliopsida</taxon>
        <taxon>eudicotyledons</taxon>
        <taxon>Gunneridae</taxon>
        <taxon>Pentapetalae</taxon>
        <taxon>asterids</taxon>
        <taxon>Ericales</taxon>
        <taxon>Ericaceae</taxon>
        <taxon>Ericoideae</taxon>
        <taxon>Rhodoreae</taxon>
        <taxon>Rhododendron</taxon>
    </lineage>
</organism>
<dbReference type="EMBL" id="JACTNZ010000005">
    <property type="protein sequence ID" value="KAG5548439.1"/>
    <property type="molecule type" value="Genomic_DNA"/>
</dbReference>
<protein>
    <recommendedName>
        <fullName evidence="2">TIR domain-containing protein</fullName>
    </recommendedName>
</protein>
<dbReference type="SUPFAM" id="SSF52200">
    <property type="entry name" value="Toll/Interleukin receptor TIR domain"/>
    <property type="match status" value="1"/>
</dbReference>
<dbReference type="InterPro" id="IPR000157">
    <property type="entry name" value="TIR_dom"/>
</dbReference>
<reference evidence="3" key="1">
    <citation type="submission" date="2020-08" db="EMBL/GenBank/DDBJ databases">
        <title>Plant Genome Project.</title>
        <authorList>
            <person name="Zhang R.-G."/>
        </authorList>
    </citation>
    <scope>NUCLEOTIDE SEQUENCE</scope>
    <source>
        <strain evidence="3">WSP0</strain>
        <tissue evidence="3">Leaf</tissue>
    </source>
</reference>
<evidence type="ECO:0000259" key="2">
    <source>
        <dbReference type="PROSITE" id="PS50104"/>
    </source>
</evidence>